<keyword evidence="4" id="KW-1185">Reference proteome</keyword>
<protein>
    <submittedName>
        <fullName evidence="3">Uncharacterized protein</fullName>
    </submittedName>
</protein>
<feature type="compositionally biased region" description="Acidic residues" evidence="2">
    <location>
        <begin position="316"/>
        <end position="330"/>
    </location>
</feature>
<name>A0ABP1RMY0_9HEXA</name>
<feature type="compositionally biased region" description="Low complexity" evidence="2">
    <location>
        <begin position="1"/>
        <end position="33"/>
    </location>
</feature>
<accession>A0ABP1RMY0</accession>
<keyword evidence="1" id="KW-0175">Coiled coil</keyword>
<sequence>MAENESASASSNSNSPSEVDSPQPSSSRSVRPSTLIYSPLMPRNNEIFNSDEDPFLTEDEDEDQEDDETIKQLKRTYCSIETMMKSLPQIVNKKMKQLADFQRESKQKISNFKHQLASAKQQEAECQGEWKEFASAFVTHVDSGSIAQNLCNMKKNLELACSTGICGNDYVDEMAAAQDAIVEIIDPAQHNEQYIELHCLYESTKERGLILKEKRAAIQEQIQSLNQQVEEHKLELFKTRVNLLQLANQIVNYDQPINSAVAGPSQGKRKRLEEPIPEDNEEIQDLQGENSELEQLENQGQCEGQSRSIEHIAPEVPEDEAGVDDDEVMDEGNPPLQNQENSDEEPEQVAFPPPMANAEINPAASNQLEDAEPAARPPPLNIVEEEAQVPPVAVARSVGKNAPKKRCHLCGEIVYNRSFRLHVRKYCSKAKYQRMLRGRLIGGK</sequence>
<evidence type="ECO:0000256" key="1">
    <source>
        <dbReference type="SAM" id="Coils"/>
    </source>
</evidence>
<feature type="compositionally biased region" description="Acidic residues" evidence="2">
    <location>
        <begin position="49"/>
        <end position="68"/>
    </location>
</feature>
<comment type="caution">
    <text evidence="3">The sequence shown here is derived from an EMBL/GenBank/DDBJ whole genome shotgun (WGS) entry which is preliminary data.</text>
</comment>
<proteinExistence type="predicted"/>
<feature type="region of interest" description="Disordered" evidence="2">
    <location>
        <begin position="258"/>
        <end position="278"/>
    </location>
</feature>
<feature type="region of interest" description="Disordered" evidence="2">
    <location>
        <begin position="1"/>
        <end position="69"/>
    </location>
</feature>
<evidence type="ECO:0000313" key="3">
    <source>
        <dbReference type="EMBL" id="CAL8131249.1"/>
    </source>
</evidence>
<reference evidence="3 4" key="1">
    <citation type="submission" date="2024-08" db="EMBL/GenBank/DDBJ databases">
        <authorList>
            <person name="Cucini C."/>
            <person name="Frati F."/>
        </authorList>
    </citation>
    <scope>NUCLEOTIDE SEQUENCE [LARGE SCALE GENOMIC DNA]</scope>
</reference>
<dbReference type="EMBL" id="CAXLJM020000086">
    <property type="protein sequence ID" value="CAL8131249.1"/>
    <property type="molecule type" value="Genomic_DNA"/>
</dbReference>
<feature type="coiled-coil region" evidence="1">
    <location>
        <begin position="211"/>
        <end position="242"/>
    </location>
</feature>
<dbReference type="Proteomes" id="UP001642540">
    <property type="component" value="Unassembled WGS sequence"/>
</dbReference>
<evidence type="ECO:0000313" key="4">
    <source>
        <dbReference type="Proteomes" id="UP001642540"/>
    </source>
</evidence>
<gene>
    <name evidence="3" type="ORF">ODALV1_LOCUS24089</name>
</gene>
<evidence type="ECO:0000256" key="2">
    <source>
        <dbReference type="SAM" id="MobiDB-lite"/>
    </source>
</evidence>
<feature type="region of interest" description="Disordered" evidence="2">
    <location>
        <begin position="311"/>
        <end position="359"/>
    </location>
</feature>
<organism evidence="3 4">
    <name type="scientific">Orchesella dallaii</name>
    <dbReference type="NCBI Taxonomy" id="48710"/>
    <lineage>
        <taxon>Eukaryota</taxon>
        <taxon>Metazoa</taxon>
        <taxon>Ecdysozoa</taxon>
        <taxon>Arthropoda</taxon>
        <taxon>Hexapoda</taxon>
        <taxon>Collembola</taxon>
        <taxon>Entomobryomorpha</taxon>
        <taxon>Entomobryoidea</taxon>
        <taxon>Orchesellidae</taxon>
        <taxon>Orchesellinae</taxon>
        <taxon>Orchesella</taxon>
    </lineage>
</organism>